<organism evidence="2 3">
    <name type="scientific">Kutzneria chonburiensis</name>
    <dbReference type="NCBI Taxonomy" id="1483604"/>
    <lineage>
        <taxon>Bacteria</taxon>
        <taxon>Bacillati</taxon>
        <taxon>Actinomycetota</taxon>
        <taxon>Actinomycetes</taxon>
        <taxon>Pseudonocardiales</taxon>
        <taxon>Pseudonocardiaceae</taxon>
        <taxon>Kutzneria</taxon>
    </lineage>
</organism>
<name>A0ABV6MK39_9PSEU</name>
<protein>
    <submittedName>
        <fullName evidence="2">Uncharacterized protein</fullName>
    </submittedName>
</protein>
<reference evidence="2 3" key="1">
    <citation type="submission" date="2024-09" db="EMBL/GenBank/DDBJ databases">
        <authorList>
            <person name="Sun Q."/>
            <person name="Mori K."/>
        </authorList>
    </citation>
    <scope>NUCLEOTIDE SEQUENCE [LARGE SCALE GENOMIC DNA]</scope>
    <source>
        <strain evidence="2 3">TBRC 1432</strain>
    </source>
</reference>
<dbReference type="Proteomes" id="UP001589810">
    <property type="component" value="Unassembled WGS sequence"/>
</dbReference>
<evidence type="ECO:0000313" key="3">
    <source>
        <dbReference type="Proteomes" id="UP001589810"/>
    </source>
</evidence>
<dbReference type="EMBL" id="JBHLUD010000001">
    <property type="protein sequence ID" value="MFC0540653.1"/>
    <property type="molecule type" value="Genomic_DNA"/>
</dbReference>
<sequence>MTTTTTPTVADQMLIQARRLLDKTFPVDSDITIAEVYLDAAETARSYPGGAEDVLAAAVALRKAEDRPHAGDRERHITSARLRLRVAAASHQPVDDTLPAPKPTPRRFYGDLANR</sequence>
<evidence type="ECO:0000256" key="1">
    <source>
        <dbReference type="SAM" id="MobiDB-lite"/>
    </source>
</evidence>
<dbReference type="RefSeq" id="WP_273939464.1">
    <property type="nucleotide sequence ID" value="NZ_CP097263.1"/>
</dbReference>
<keyword evidence="3" id="KW-1185">Reference proteome</keyword>
<gene>
    <name evidence="2" type="ORF">ACFFH7_04120</name>
</gene>
<proteinExistence type="predicted"/>
<comment type="caution">
    <text evidence="2">The sequence shown here is derived from an EMBL/GenBank/DDBJ whole genome shotgun (WGS) entry which is preliminary data.</text>
</comment>
<evidence type="ECO:0000313" key="2">
    <source>
        <dbReference type="EMBL" id="MFC0540653.1"/>
    </source>
</evidence>
<feature type="region of interest" description="Disordered" evidence="1">
    <location>
        <begin position="88"/>
        <end position="115"/>
    </location>
</feature>
<accession>A0ABV6MK39</accession>